<organism evidence="1 2">
    <name type="scientific">Diphasiastrum complanatum</name>
    <name type="common">Issler's clubmoss</name>
    <name type="synonym">Lycopodium complanatum</name>
    <dbReference type="NCBI Taxonomy" id="34168"/>
    <lineage>
        <taxon>Eukaryota</taxon>
        <taxon>Viridiplantae</taxon>
        <taxon>Streptophyta</taxon>
        <taxon>Embryophyta</taxon>
        <taxon>Tracheophyta</taxon>
        <taxon>Lycopodiopsida</taxon>
        <taxon>Lycopodiales</taxon>
        <taxon>Lycopodiaceae</taxon>
        <taxon>Lycopodioideae</taxon>
        <taxon>Diphasiastrum</taxon>
    </lineage>
</organism>
<sequence>MGKKVLIAVDESEESVHALHWALDSSVVQQSDEVVLFHAQPHPRIYAAPAGPGGFFVAPELLASIEKHNKQTSEVVVEKAKNICEEKQINATVMVGVGDAREAICETVEKLHADVLVMGSHGYGAVKRVFLGSVSDYCVHNAKCSVLIVKKK</sequence>
<protein>
    <submittedName>
        <fullName evidence="1">Uncharacterized protein</fullName>
    </submittedName>
</protein>
<dbReference type="Proteomes" id="UP001162992">
    <property type="component" value="Chromosome 3"/>
</dbReference>
<name>A0ACC2E3Y4_DIPCM</name>
<accession>A0ACC2E3Y4</accession>
<proteinExistence type="predicted"/>
<keyword evidence="2" id="KW-1185">Reference proteome</keyword>
<dbReference type="EMBL" id="CM055094">
    <property type="protein sequence ID" value="KAJ7561198.1"/>
    <property type="molecule type" value="Genomic_DNA"/>
</dbReference>
<reference evidence="2" key="1">
    <citation type="journal article" date="2024" name="Proc. Natl. Acad. Sci. U.S.A.">
        <title>Extraordinary preservation of gene collinearity over three hundred million years revealed in homosporous lycophytes.</title>
        <authorList>
            <person name="Li C."/>
            <person name="Wickell D."/>
            <person name="Kuo L.Y."/>
            <person name="Chen X."/>
            <person name="Nie B."/>
            <person name="Liao X."/>
            <person name="Peng D."/>
            <person name="Ji J."/>
            <person name="Jenkins J."/>
            <person name="Williams M."/>
            <person name="Shu S."/>
            <person name="Plott C."/>
            <person name="Barry K."/>
            <person name="Rajasekar S."/>
            <person name="Grimwood J."/>
            <person name="Han X."/>
            <person name="Sun S."/>
            <person name="Hou Z."/>
            <person name="He W."/>
            <person name="Dai G."/>
            <person name="Sun C."/>
            <person name="Schmutz J."/>
            <person name="Leebens-Mack J.H."/>
            <person name="Li F.W."/>
            <person name="Wang L."/>
        </authorList>
    </citation>
    <scope>NUCLEOTIDE SEQUENCE [LARGE SCALE GENOMIC DNA]</scope>
    <source>
        <strain evidence="2">cv. PW_Plant_1</strain>
    </source>
</reference>
<evidence type="ECO:0000313" key="1">
    <source>
        <dbReference type="EMBL" id="KAJ7561198.1"/>
    </source>
</evidence>
<gene>
    <name evidence="1" type="ORF">O6H91_03G018100</name>
</gene>
<evidence type="ECO:0000313" key="2">
    <source>
        <dbReference type="Proteomes" id="UP001162992"/>
    </source>
</evidence>
<comment type="caution">
    <text evidence="1">The sequence shown here is derived from an EMBL/GenBank/DDBJ whole genome shotgun (WGS) entry which is preliminary data.</text>
</comment>